<organism evidence="1 2">
    <name type="scientific">Pristionchus pacificus</name>
    <name type="common">Parasitic nematode worm</name>
    <dbReference type="NCBI Taxonomy" id="54126"/>
    <lineage>
        <taxon>Eukaryota</taxon>
        <taxon>Metazoa</taxon>
        <taxon>Ecdysozoa</taxon>
        <taxon>Nematoda</taxon>
        <taxon>Chromadorea</taxon>
        <taxon>Rhabditida</taxon>
        <taxon>Rhabditina</taxon>
        <taxon>Diplogasteromorpha</taxon>
        <taxon>Diplogasteroidea</taxon>
        <taxon>Neodiplogasteridae</taxon>
        <taxon>Pristionchus</taxon>
    </lineage>
</organism>
<evidence type="ECO:0000313" key="2">
    <source>
        <dbReference type="Proteomes" id="UP000005239"/>
    </source>
</evidence>
<sequence length="438" mass="50085">MADDLQTDGVKKLVISTSVADGTEDVPFTTYTYRVVGCYHTNEGQYIEYVYSNQESDWLTERRMKFDCRILLSHLCESELFHGCLLFFRYGDVLASQSLFDSCQKTYEFSVQGFEEIGFRIDIKKAENQDVNCYNNGKPKNLVETFHLTASHFPFFVYGSLTCHLFHCNQIRILSDFYAPVSRISSTREDGRGREQFVEEYEKYYGVKITHLDLPGVTGPEPVLGTAIDPPEFLFIAPLHMQTSNENYQANSKFALVFTACKLLKIMNHTKEEWSDPICSLVDMSTTFSWSSRGHNQESRSDNGILGTPSCNIDQFVERSVPSLNRSPQGWNPFLQQSFSAALEIRQEARFLEERMMGSIESEIVHAKHLKKRQDSIKYVSRPSIVGGRSPALFCVKRIDHDSGVATLEAVDPYVYYGMEQLRFIELDGEADNLHSFM</sequence>
<proteinExistence type="predicted"/>
<reference evidence="1" key="2">
    <citation type="submission" date="2022-06" db="UniProtKB">
        <authorList>
            <consortium name="EnsemblMetazoa"/>
        </authorList>
    </citation>
    <scope>IDENTIFICATION</scope>
    <source>
        <strain evidence="1">PS312</strain>
    </source>
</reference>
<keyword evidence="2" id="KW-1185">Reference proteome</keyword>
<protein>
    <submittedName>
        <fullName evidence="1">PAZ domain-containing protein</fullName>
    </submittedName>
</protein>
<name>A0A2A6BCV5_PRIPA</name>
<dbReference type="Proteomes" id="UP000005239">
    <property type="component" value="Unassembled WGS sequence"/>
</dbReference>
<evidence type="ECO:0000313" key="1">
    <source>
        <dbReference type="EnsemblMetazoa" id="PPA15910.1"/>
    </source>
</evidence>
<reference evidence="2" key="1">
    <citation type="journal article" date="2008" name="Nat. Genet.">
        <title>The Pristionchus pacificus genome provides a unique perspective on nematode lifestyle and parasitism.</title>
        <authorList>
            <person name="Dieterich C."/>
            <person name="Clifton S.W."/>
            <person name="Schuster L.N."/>
            <person name="Chinwalla A."/>
            <person name="Delehaunty K."/>
            <person name="Dinkelacker I."/>
            <person name="Fulton L."/>
            <person name="Fulton R."/>
            <person name="Godfrey J."/>
            <person name="Minx P."/>
            <person name="Mitreva M."/>
            <person name="Roeseler W."/>
            <person name="Tian H."/>
            <person name="Witte H."/>
            <person name="Yang S.P."/>
            <person name="Wilson R.K."/>
            <person name="Sommer R.J."/>
        </authorList>
    </citation>
    <scope>NUCLEOTIDE SEQUENCE [LARGE SCALE GENOMIC DNA]</scope>
    <source>
        <strain evidence="2">PS312</strain>
    </source>
</reference>
<accession>A0A2A6BCV5</accession>
<dbReference type="AlphaFoldDB" id="A0A2A6BCV5"/>
<gene>
    <name evidence="1" type="primary">WBGene00105464</name>
</gene>
<accession>A0A8R1YG72</accession>
<dbReference type="EnsemblMetazoa" id="PPA15910.1">
    <property type="protein sequence ID" value="PPA15910.1"/>
    <property type="gene ID" value="WBGene00105464"/>
</dbReference>